<comment type="caution">
    <text evidence="4">The sequence shown here is derived from an EMBL/GenBank/DDBJ whole genome shotgun (WGS) entry which is preliminary data.</text>
</comment>
<dbReference type="EMBL" id="WTPW01001192">
    <property type="protein sequence ID" value="KAF0450124.1"/>
    <property type="molecule type" value="Genomic_DNA"/>
</dbReference>
<dbReference type="OrthoDB" id="2431898at2759"/>
<gene>
    <name evidence="4" type="ORF">F8M41_002254</name>
</gene>
<evidence type="ECO:0000313" key="5">
    <source>
        <dbReference type="Proteomes" id="UP000439903"/>
    </source>
</evidence>
<dbReference type="PANTHER" id="PTHR43547">
    <property type="entry name" value="TWO-COMPONENT HISTIDINE KINASE"/>
    <property type="match status" value="1"/>
</dbReference>
<dbReference type="InterPro" id="IPR011006">
    <property type="entry name" value="CheY-like_superfamily"/>
</dbReference>
<dbReference type="Gene3D" id="3.40.50.2300">
    <property type="match status" value="1"/>
</dbReference>
<dbReference type="GO" id="GO:0000155">
    <property type="term" value="F:phosphorelay sensor kinase activity"/>
    <property type="evidence" value="ECO:0007669"/>
    <property type="project" value="TreeGrafter"/>
</dbReference>
<keyword evidence="5" id="KW-1185">Reference proteome</keyword>
<comment type="caution">
    <text evidence="2">Lacks conserved residue(s) required for the propagation of feature annotation.</text>
</comment>
<dbReference type="SUPFAM" id="SSF52172">
    <property type="entry name" value="CheY-like"/>
    <property type="match status" value="1"/>
</dbReference>
<evidence type="ECO:0000313" key="4">
    <source>
        <dbReference type="EMBL" id="KAF0450124.1"/>
    </source>
</evidence>
<proteinExistence type="predicted"/>
<name>A0A8H3XEI8_GIGMA</name>
<reference evidence="4 5" key="1">
    <citation type="journal article" date="2019" name="Environ. Microbiol.">
        <title>At the nexus of three kingdoms: the genome of the mycorrhizal fungus Gigaspora margarita provides insights into plant, endobacterial and fungal interactions.</title>
        <authorList>
            <person name="Venice F."/>
            <person name="Ghignone S."/>
            <person name="Salvioli di Fossalunga A."/>
            <person name="Amselem J."/>
            <person name="Novero M."/>
            <person name="Xianan X."/>
            <person name="Sedzielewska Toro K."/>
            <person name="Morin E."/>
            <person name="Lipzen A."/>
            <person name="Grigoriev I.V."/>
            <person name="Henrissat B."/>
            <person name="Martin F.M."/>
            <person name="Bonfante P."/>
        </authorList>
    </citation>
    <scope>NUCLEOTIDE SEQUENCE [LARGE SCALE GENOMIC DNA]</scope>
    <source>
        <strain evidence="4 5">BEG34</strain>
    </source>
</reference>
<dbReference type="AlphaFoldDB" id="A0A8H3XEI8"/>
<sequence length="171" mass="19909">MMPNMNGYKLLETIRSNIKTQLIPIILLTAKAREESSIKGYEKGTKNYLQKPFSSHELILRIYDNIKLSTFYHKILYQQYRQETIKQFQLKISEMIYSGHNLIKTLSNIIEAIYNILPCDRIFIISCKPSALNTLDGTIIALYENQENISPIVESFQDKEIINLYSQSTYS</sequence>
<dbReference type="PANTHER" id="PTHR43547:SF2">
    <property type="entry name" value="HYBRID SIGNAL TRANSDUCTION HISTIDINE KINASE C"/>
    <property type="match status" value="1"/>
</dbReference>
<dbReference type="Proteomes" id="UP000439903">
    <property type="component" value="Unassembled WGS sequence"/>
</dbReference>
<evidence type="ECO:0000256" key="2">
    <source>
        <dbReference type="PROSITE-ProRule" id="PRU00169"/>
    </source>
</evidence>
<keyword evidence="4" id="KW-0418">Kinase</keyword>
<dbReference type="PROSITE" id="PS50110">
    <property type="entry name" value="RESPONSE_REGULATORY"/>
    <property type="match status" value="1"/>
</dbReference>
<organism evidence="4 5">
    <name type="scientific">Gigaspora margarita</name>
    <dbReference type="NCBI Taxonomy" id="4874"/>
    <lineage>
        <taxon>Eukaryota</taxon>
        <taxon>Fungi</taxon>
        <taxon>Fungi incertae sedis</taxon>
        <taxon>Mucoromycota</taxon>
        <taxon>Glomeromycotina</taxon>
        <taxon>Glomeromycetes</taxon>
        <taxon>Diversisporales</taxon>
        <taxon>Gigasporaceae</taxon>
        <taxon>Gigaspora</taxon>
    </lineage>
</organism>
<keyword evidence="4" id="KW-0808">Transferase</keyword>
<dbReference type="Pfam" id="PF00072">
    <property type="entry name" value="Response_reg"/>
    <property type="match status" value="1"/>
</dbReference>
<feature type="domain" description="Response regulatory" evidence="3">
    <location>
        <begin position="1"/>
        <end position="66"/>
    </location>
</feature>
<keyword evidence="1" id="KW-0597">Phosphoprotein</keyword>
<protein>
    <submittedName>
        <fullName evidence="4">Protein-histidine kinase</fullName>
    </submittedName>
</protein>
<evidence type="ECO:0000259" key="3">
    <source>
        <dbReference type="PROSITE" id="PS50110"/>
    </source>
</evidence>
<accession>A0A8H3XEI8</accession>
<evidence type="ECO:0000256" key="1">
    <source>
        <dbReference type="ARBA" id="ARBA00022553"/>
    </source>
</evidence>
<dbReference type="InterPro" id="IPR001789">
    <property type="entry name" value="Sig_transdc_resp-reg_receiver"/>
</dbReference>